<feature type="region of interest" description="Disordered" evidence="1">
    <location>
        <begin position="1"/>
        <end position="23"/>
    </location>
</feature>
<evidence type="ECO:0000313" key="3">
    <source>
        <dbReference type="Proteomes" id="UP000035444"/>
    </source>
</evidence>
<dbReference type="AlphaFoldDB" id="A0A0H2MBE4"/>
<dbReference type="Proteomes" id="UP000035444">
    <property type="component" value="Unassembled WGS sequence"/>
</dbReference>
<evidence type="ECO:0000313" key="2">
    <source>
        <dbReference type="EMBL" id="KLN59653.1"/>
    </source>
</evidence>
<protein>
    <submittedName>
        <fullName evidence="2">Uncharacterized protein</fullName>
    </submittedName>
</protein>
<organism evidence="2 3">
    <name type="scientific">Kiloniella spongiae</name>
    <dbReference type="NCBI Taxonomy" id="1489064"/>
    <lineage>
        <taxon>Bacteria</taxon>
        <taxon>Pseudomonadati</taxon>
        <taxon>Pseudomonadota</taxon>
        <taxon>Alphaproteobacteria</taxon>
        <taxon>Rhodospirillales</taxon>
        <taxon>Kiloniellaceae</taxon>
        <taxon>Kiloniella</taxon>
    </lineage>
</organism>
<sequence>MSNLSVLGGCDHRDKPRAGPKQQNSSAFCLYAGMQFTGRTQPSDKIVKGKGLLDEYDKLKIS</sequence>
<keyword evidence="3" id="KW-1185">Reference proteome</keyword>
<accession>A0A0H2MBE4</accession>
<reference evidence="2 3" key="1">
    <citation type="submission" date="2015-03" db="EMBL/GenBank/DDBJ databases">
        <title>Genome Sequence of Kiloniella spongiae MEBiC09566, isolated from a marine sponge.</title>
        <authorList>
            <person name="Shao Z."/>
            <person name="Wang L."/>
            <person name="Li X."/>
        </authorList>
    </citation>
    <scope>NUCLEOTIDE SEQUENCE [LARGE SCALE GENOMIC DNA]</scope>
    <source>
        <strain evidence="2 3">MEBiC09566</strain>
    </source>
</reference>
<dbReference type="STRING" id="1489064.WH96_16540"/>
<evidence type="ECO:0000256" key="1">
    <source>
        <dbReference type="SAM" id="MobiDB-lite"/>
    </source>
</evidence>
<gene>
    <name evidence="2" type="ORF">WH96_16540</name>
</gene>
<proteinExistence type="predicted"/>
<comment type="caution">
    <text evidence="2">The sequence shown here is derived from an EMBL/GenBank/DDBJ whole genome shotgun (WGS) entry which is preliminary data.</text>
</comment>
<dbReference type="RefSeq" id="WP_047765333.1">
    <property type="nucleotide sequence ID" value="NZ_LAQL01000012.1"/>
</dbReference>
<dbReference type="EMBL" id="LAQL01000012">
    <property type="protein sequence ID" value="KLN59653.1"/>
    <property type="molecule type" value="Genomic_DNA"/>
</dbReference>
<dbReference type="OrthoDB" id="9873872at2"/>
<name>A0A0H2MBE4_9PROT</name>